<evidence type="ECO:0000313" key="2">
    <source>
        <dbReference type="EMBL" id="TGO90410.1"/>
    </source>
</evidence>
<feature type="compositionally biased region" description="Basic residues" evidence="1">
    <location>
        <begin position="33"/>
        <end position="55"/>
    </location>
</feature>
<protein>
    <submittedName>
        <fullName evidence="2">Uncharacterized protein</fullName>
    </submittedName>
</protein>
<proteinExistence type="predicted"/>
<name>A0A4Z1L0Y6_9HELO</name>
<keyword evidence="3" id="KW-1185">Reference proteome</keyword>
<evidence type="ECO:0000313" key="3">
    <source>
        <dbReference type="Proteomes" id="UP000297280"/>
    </source>
</evidence>
<dbReference type="OrthoDB" id="3563930at2759"/>
<accession>A0A4Z1L0Y6</accession>
<feature type="compositionally biased region" description="Low complexity" evidence="1">
    <location>
        <begin position="19"/>
        <end position="32"/>
    </location>
</feature>
<gene>
    <name evidence="2" type="ORF">BPOR_0066g00200</name>
</gene>
<dbReference type="Proteomes" id="UP000297280">
    <property type="component" value="Unassembled WGS sequence"/>
</dbReference>
<sequence length="182" mass="20443">MAFTTRSFSFISLSHPCTSSSPSPYSPPASSKSRSKPPKYARKARPKSTSKYKRNYAKEKEQERERELLTEISKGRKDEECPCPSCAYPDVDSGGSEYFSSSSSSSSLSSLDNHELDSEGSLSIVRVENRGKLFEQRERRRGGELKMKWGLAWSRGRGRRTEGRGYGYGYEYGKINTYAGVS</sequence>
<evidence type="ECO:0000256" key="1">
    <source>
        <dbReference type="SAM" id="MobiDB-lite"/>
    </source>
</evidence>
<feature type="compositionally biased region" description="Low complexity" evidence="1">
    <location>
        <begin position="100"/>
        <end position="111"/>
    </location>
</feature>
<dbReference type="AlphaFoldDB" id="A0A4Z1L0Y6"/>
<comment type="caution">
    <text evidence="2">The sequence shown here is derived from an EMBL/GenBank/DDBJ whole genome shotgun (WGS) entry which is preliminary data.</text>
</comment>
<organism evidence="2 3">
    <name type="scientific">Botrytis porri</name>
    <dbReference type="NCBI Taxonomy" id="87229"/>
    <lineage>
        <taxon>Eukaryota</taxon>
        <taxon>Fungi</taxon>
        <taxon>Dikarya</taxon>
        <taxon>Ascomycota</taxon>
        <taxon>Pezizomycotina</taxon>
        <taxon>Leotiomycetes</taxon>
        <taxon>Helotiales</taxon>
        <taxon>Sclerotiniaceae</taxon>
        <taxon>Botrytis</taxon>
    </lineage>
</organism>
<reference evidence="2 3" key="1">
    <citation type="submission" date="2017-12" db="EMBL/GenBank/DDBJ databases">
        <title>Comparative genomics of Botrytis spp.</title>
        <authorList>
            <person name="Valero-Jimenez C.A."/>
            <person name="Tapia P."/>
            <person name="Veloso J."/>
            <person name="Silva-Moreno E."/>
            <person name="Staats M."/>
            <person name="Valdes J.H."/>
            <person name="Van Kan J.A.L."/>
        </authorList>
    </citation>
    <scope>NUCLEOTIDE SEQUENCE [LARGE SCALE GENOMIC DNA]</scope>
    <source>
        <strain evidence="2 3">MUCL3349</strain>
    </source>
</reference>
<feature type="region of interest" description="Disordered" evidence="1">
    <location>
        <begin position="1"/>
        <end position="122"/>
    </location>
</feature>
<feature type="compositionally biased region" description="Polar residues" evidence="1">
    <location>
        <begin position="1"/>
        <end position="18"/>
    </location>
</feature>
<dbReference type="EMBL" id="PQXO01000066">
    <property type="protein sequence ID" value="TGO90410.1"/>
    <property type="molecule type" value="Genomic_DNA"/>
</dbReference>
<feature type="compositionally biased region" description="Basic and acidic residues" evidence="1">
    <location>
        <begin position="56"/>
        <end position="80"/>
    </location>
</feature>